<accession>A0A238JV01</accession>
<evidence type="ECO:0000313" key="3">
    <source>
        <dbReference type="EMBL" id="SMX33642.1"/>
    </source>
</evidence>
<keyword evidence="2" id="KW-0812">Transmembrane</keyword>
<proteinExistence type="predicted"/>
<dbReference type="EMBL" id="FXYD01000001">
    <property type="protein sequence ID" value="SMX33642.1"/>
    <property type="molecule type" value="Genomic_DNA"/>
</dbReference>
<feature type="coiled-coil region" evidence="1">
    <location>
        <begin position="229"/>
        <end position="256"/>
    </location>
</feature>
<dbReference type="RefSeq" id="WP_093995377.1">
    <property type="nucleotide sequence ID" value="NZ_FXYD01000001.1"/>
</dbReference>
<evidence type="ECO:0000256" key="2">
    <source>
        <dbReference type="SAM" id="Phobius"/>
    </source>
</evidence>
<dbReference type="OrthoDB" id="7852445at2"/>
<sequence length="424" mass="47320">MNEESFYQHPIWAKIENVEASLKGFSDPNRADPRYEDLCKKIGYLKWVLEKSDAALISEPELNSSNGDLQNIANHLANNAKNWQHYTNIENFFAAVFGRFPYPRLQKIFRSEANEAIEQVTGQAALLEVTLEARLAEADNKFGELDIKYSSAEKMLSEVDASLDVLRASVESQQRNWEANLDAKVTNKLSEWTETFSNDEASRQSRSKEKLDEIATALTEVRSNQKELMAANDKALTKASADLEKAQREFQLSAEESLAKLKGIYDQAGQVALAGGFVEAAVSEHKSFKMYSIFAALLMIGSAAILVGIWLSLPEETVFTAGTLLAKLPISAVLLIPAFYLASLASRARRTSLALRSRGLRIKAFDAYLIDSKEPERLALREKLVDEFFMEKDDQPQKDRIFSFGGGKMADITEKIIDKLPGGN</sequence>
<keyword evidence="2" id="KW-1133">Transmembrane helix</keyword>
<keyword evidence="4" id="KW-1185">Reference proteome</keyword>
<evidence type="ECO:0000313" key="4">
    <source>
        <dbReference type="Proteomes" id="UP000203464"/>
    </source>
</evidence>
<dbReference type="AlphaFoldDB" id="A0A238JV01"/>
<organism evidence="3 4">
    <name type="scientific">Octadecabacter ascidiaceicola</name>
    <dbReference type="NCBI Taxonomy" id="1655543"/>
    <lineage>
        <taxon>Bacteria</taxon>
        <taxon>Pseudomonadati</taxon>
        <taxon>Pseudomonadota</taxon>
        <taxon>Alphaproteobacteria</taxon>
        <taxon>Rhodobacterales</taxon>
        <taxon>Roseobacteraceae</taxon>
        <taxon>Octadecabacter</taxon>
    </lineage>
</organism>
<protein>
    <submittedName>
        <fullName evidence="3">Uncharacterized protein</fullName>
    </submittedName>
</protein>
<dbReference type="Proteomes" id="UP000203464">
    <property type="component" value="Unassembled WGS sequence"/>
</dbReference>
<gene>
    <name evidence="3" type="ORF">OCA8868_00992</name>
</gene>
<name>A0A238JV01_9RHOB</name>
<keyword evidence="2" id="KW-0472">Membrane</keyword>
<feature type="transmembrane region" description="Helical" evidence="2">
    <location>
        <begin position="319"/>
        <end position="342"/>
    </location>
</feature>
<keyword evidence="1" id="KW-0175">Coiled coil</keyword>
<evidence type="ECO:0000256" key="1">
    <source>
        <dbReference type="SAM" id="Coils"/>
    </source>
</evidence>
<feature type="transmembrane region" description="Helical" evidence="2">
    <location>
        <begin position="293"/>
        <end position="313"/>
    </location>
</feature>
<reference evidence="4" key="1">
    <citation type="submission" date="2017-05" db="EMBL/GenBank/DDBJ databases">
        <authorList>
            <person name="Rodrigo-Torres L."/>
            <person name="Arahal R. D."/>
            <person name="Lucena T."/>
        </authorList>
    </citation>
    <scope>NUCLEOTIDE SEQUENCE [LARGE SCALE GENOMIC DNA]</scope>
    <source>
        <strain evidence="4">CECT 8868</strain>
    </source>
</reference>